<sequence length="78" mass="8304">MVQLGEITEIFDLDSVDRDPESGEWEEFLQAVKIALSCTTPDPADRPSVGEVVLGVEGCRTAPDIPSSNSPTAQTSPT</sequence>
<organism evidence="1 2">
    <name type="scientific">Sphagnum jensenii</name>
    <dbReference type="NCBI Taxonomy" id="128206"/>
    <lineage>
        <taxon>Eukaryota</taxon>
        <taxon>Viridiplantae</taxon>
        <taxon>Streptophyta</taxon>
        <taxon>Embryophyta</taxon>
        <taxon>Bryophyta</taxon>
        <taxon>Sphagnophytina</taxon>
        <taxon>Sphagnopsida</taxon>
        <taxon>Sphagnales</taxon>
        <taxon>Sphagnaceae</taxon>
        <taxon>Sphagnum</taxon>
    </lineage>
</organism>
<evidence type="ECO:0000313" key="2">
    <source>
        <dbReference type="Proteomes" id="UP001497444"/>
    </source>
</evidence>
<accession>A0ABP0VWF9</accession>
<keyword evidence="2" id="KW-1185">Reference proteome</keyword>
<name>A0ABP0VWF9_9BRYO</name>
<reference evidence="1" key="1">
    <citation type="submission" date="2024-02" db="EMBL/GenBank/DDBJ databases">
        <authorList>
            <consortium name="ELIXIR-Norway"/>
            <consortium name="Elixir Norway"/>
        </authorList>
    </citation>
    <scope>NUCLEOTIDE SEQUENCE</scope>
</reference>
<dbReference type="Proteomes" id="UP001497444">
    <property type="component" value="Chromosome 11"/>
</dbReference>
<gene>
    <name evidence="1" type="ORF">CSSPJE1EN1_LOCUS4310</name>
</gene>
<evidence type="ECO:0000313" key="1">
    <source>
        <dbReference type="EMBL" id="CAK9258832.1"/>
    </source>
</evidence>
<proteinExistence type="predicted"/>
<dbReference type="EMBL" id="OZ020106">
    <property type="protein sequence ID" value="CAK9258832.1"/>
    <property type="molecule type" value="Genomic_DNA"/>
</dbReference>
<protein>
    <submittedName>
        <fullName evidence="1">Uncharacterized protein</fullName>
    </submittedName>
</protein>